<dbReference type="CDD" id="cd01647">
    <property type="entry name" value="RT_LTR"/>
    <property type="match status" value="1"/>
</dbReference>
<dbReference type="Gene3D" id="3.10.10.10">
    <property type="entry name" value="HIV Type 1 Reverse Transcriptase, subunit A, domain 1"/>
    <property type="match status" value="1"/>
</dbReference>
<evidence type="ECO:0000313" key="2">
    <source>
        <dbReference type="EMBL" id="CAK1588073.1"/>
    </source>
</evidence>
<dbReference type="InterPro" id="IPR043502">
    <property type="entry name" value="DNA/RNA_pol_sf"/>
</dbReference>
<name>A0AAV1KYH9_9NEOP</name>
<gene>
    <name evidence="2" type="ORF">PARMNEM_LOCUS8760</name>
</gene>
<dbReference type="EMBL" id="CAVLGL010000082">
    <property type="protein sequence ID" value="CAK1588073.1"/>
    <property type="molecule type" value="Genomic_DNA"/>
</dbReference>
<proteinExistence type="predicted"/>
<evidence type="ECO:0000259" key="1">
    <source>
        <dbReference type="Pfam" id="PF00078"/>
    </source>
</evidence>
<dbReference type="AlphaFoldDB" id="A0AAV1KYH9"/>
<dbReference type="InterPro" id="IPR043128">
    <property type="entry name" value="Rev_trsase/Diguanyl_cyclase"/>
</dbReference>
<dbReference type="Pfam" id="PF00078">
    <property type="entry name" value="RVT_1"/>
    <property type="match status" value="1"/>
</dbReference>
<dbReference type="InterPro" id="IPR000477">
    <property type="entry name" value="RT_dom"/>
</dbReference>
<dbReference type="PANTHER" id="PTHR24559">
    <property type="entry name" value="TRANSPOSON TY3-I GAG-POL POLYPROTEIN"/>
    <property type="match status" value="1"/>
</dbReference>
<dbReference type="PANTHER" id="PTHR24559:SF444">
    <property type="entry name" value="REVERSE TRANSCRIPTASE DOMAIN-CONTAINING PROTEIN"/>
    <property type="match status" value="1"/>
</dbReference>
<accession>A0AAV1KYH9</accession>
<dbReference type="Proteomes" id="UP001314205">
    <property type="component" value="Unassembled WGS sequence"/>
</dbReference>
<comment type="caution">
    <text evidence="2">The sequence shown here is derived from an EMBL/GenBank/DDBJ whole genome shotgun (WGS) entry which is preliminary data.</text>
</comment>
<dbReference type="Gene3D" id="3.30.70.270">
    <property type="match status" value="1"/>
</dbReference>
<dbReference type="SUPFAM" id="SSF56672">
    <property type="entry name" value="DNA/RNA polymerases"/>
    <property type="match status" value="1"/>
</dbReference>
<organism evidence="2 3">
    <name type="scientific">Parnassius mnemosyne</name>
    <name type="common">clouded apollo</name>
    <dbReference type="NCBI Taxonomy" id="213953"/>
    <lineage>
        <taxon>Eukaryota</taxon>
        <taxon>Metazoa</taxon>
        <taxon>Ecdysozoa</taxon>
        <taxon>Arthropoda</taxon>
        <taxon>Hexapoda</taxon>
        <taxon>Insecta</taxon>
        <taxon>Pterygota</taxon>
        <taxon>Neoptera</taxon>
        <taxon>Endopterygota</taxon>
        <taxon>Lepidoptera</taxon>
        <taxon>Glossata</taxon>
        <taxon>Ditrysia</taxon>
        <taxon>Papilionoidea</taxon>
        <taxon>Papilionidae</taxon>
        <taxon>Parnassiinae</taxon>
        <taxon>Parnassini</taxon>
        <taxon>Parnassius</taxon>
        <taxon>Driopa</taxon>
    </lineage>
</organism>
<sequence>MVYMQDSEIDPKSVTWVCCALPRIAGAAIRVCCELRGPEDAVCVRQVRVLSMPAPHPTSALPSHALQSLVEQDTLRVFRLLTLQRPRRLPVAREKEVETMIEGMVKDGVIEPSSSPWRSPVVLVKKKDGSMRFCVDYRRLNDVTKKDSYPLPRIEDMLDMLTGVKWFSTLDLKSGY</sequence>
<feature type="domain" description="Reverse transcriptase" evidence="1">
    <location>
        <begin position="124"/>
        <end position="176"/>
    </location>
</feature>
<reference evidence="2 3" key="1">
    <citation type="submission" date="2023-11" db="EMBL/GenBank/DDBJ databases">
        <authorList>
            <person name="Hedman E."/>
            <person name="Englund M."/>
            <person name="Stromberg M."/>
            <person name="Nyberg Akerstrom W."/>
            <person name="Nylinder S."/>
            <person name="Jareborg N."/>
            <person name="Kallberg Y."/>
            <person name="Kronander E."/>
        </authorList>
    </citation>
    <scope>NUCLEOTIDE SEQUENCE [LARGE SCALE GENOMIC DNA]</scope>
</reference>
<dbReference type="GO" id="GO:0071897">
    <property type="term" value="P:DNA biosynthetic process"/>
    <property type="evidence" value="ECO:0007669"/>
    <property type="project" value="UniProtKB-ARBA"/>
</dbReference>
<protein>
    <recommendedName>
        <fullName evidence="1">Reverse transcriptase domain-containing protein</fullName>
    </recommendedName>
</protein>
<dbReference type="InterPro" id="IPR053134">
    <property type="entry name" value="RNA-dir_DNA_polymerase"/>
</dbReference>
<keyword evidence="3" id="KW-1185">Reference proteome</keyword>
<evidence type="ECO:0000313" key="3">
    <source>
        <dbReference type="Proteomes" id="UP001314205"/>
    </source>
</evidence>